<evidence type="ECO:0000256" key="3">
    <source>
        <dbReference type="ARBA" id="ARBA00022692"/>
    </source>
</evidence>
<dbReference type="PANTHER" id="PTHR30572">
    <property type="entry name" value="MEMBRANE COMPONENT OF TRANSPORTER-RELATED"/>
    <property type="match status" value="1"/>
</dbReference>
<dbReference type="GO" id="GO:0005886">
    <property type="term" value="C:plasma membrane"/>
    <property type="evidence" value="ECO:0007669"/>
    <property type="project" value="UniProtKB-SubCell"/>
</dbReference>
<dbReference type="InterPro" id="IPR050250">
    <property type="entry name" value="Macrolide_Exporter_MacB"/>
</dbReference>
<organism evidence="9 10">
    <name type="scientific">Nocardioides jejuensis</name>
    <dbReference type="NCBI Taxonomy" id="2502782"/>
    <lineage>
        <taxon>Bacteria</taxon>
        <taxon>Bacillati</taxon>
        <taxon>Actinomycetota</taxon>
        <taxon>Actinomycetes</taxon>
        <taxon>Propionibacteriales</taxon>
        <taxon>Nocardioidaceae</taxon>
        <taxon>Nocardioides</taxon>
    </lineage>
</organism>
<feature type="transmembrane region" description="Helical" evidence="7">
    <location>
        <begin position="356"/>
        <end position="382"/>
    </location>
</feature>
<evidence type="ECO:0000256" key="6">
    <source>
        <dbReference type="ARBA" id="ARBA00038076"/>
    </source>
</evidence>
<dbReference type="OrthoDB" id="3405625at2"/>
<feature type="domain" description="ABC3 transporter permease C-terminal" evidence="8">
    <location>
        <begin position="268"/>
        <end position="386"/>
    </location>
</feature>
<evidence type="ECO:0000259" key="8">
    <source>
        <dbReference type="Pfam" id="PF02687"/>
    </source>
</evidence>
<gene>
    <name evidence="9" type="ORF">EPD65_07990</name>
</gene>
<dbReference type="RefSeq" id="WP_131582940.1">
    <property type="nucleotide sequence ID" value="NZ_SJZJ01000011.1"/>
</dbReference>
<name>A0A4R1CDI2_9ACTN</name>
<feature type="transmembrane region" description="Helical" evidence="7">
    <location>
        <begin position="403"/>
        <end position="421"/>
    </location>
</feature>
<reference evidence="9 10" key="1">
    <citation type="submission" date="2019-03" db="EMBL/GenBank/DDBJ databases">
        <authorList>
            <person name="Kim M.K.M."/>
        </authorList>
    </citation>
    <scope>NUCLEOTIDE SEQUENCE [LARGE SCALE GENOMIC DNA]</scope>
    <source>
        <strain evidence="9 10">18JY15-6</strain>
    </source>
</reference>
<evidence type="ECO:0000256" key="5">
    <source>
        <dbReference type="ARBA" id="ARBA00023136"/>
    </source>
</evidence>
<evidence type="ECO:0000256" key="7">
    <source>
        <dbReference type="SAM" id="Phobius"/>
    </source>
</evidence>
<dbReference type="InterPro" id="IPR003838">
    <property type="entry name" value="ABC3_permease_C"/>
</dbReference>
<evidence type="ECO:0000256" key="2">
    <source>
        <dbReference type="ARBA" id="ARBA00022475"/>
    </source>
</evidence>
<comment type="caution">
    <text evidence="9">The sequence shown here is derived from an EMBL/GenBank/DDBJ whole genome shotgun (WGS) entry which is preliminary data.</text>
</comment>
<evidence type="ECO:0000256" key="4">
    <source>
        <dbReference type="ARBA" id="ARBA00022989"/>
    </source>
</evidence>
<feature type="transmembrane region" description="Helical" evidence="7">
    <location>
        <begin position="262"/>
        <end position="286"/>
    </location>
</feature>
<keyword evidence="10" id="KW-1185">Reference proteome</keyword>
<protein>
    <submittedName>
        <fullName evidence="9">FtsX-like permease family protein</fullName>
    </submittedName>
</protein>
<feature type="transmembrane region" description="Helical" evidence="7">
    <location>
        <begin position="433"/>
        <end position="453"/>
    </location>
</feature>
<dbReference type="EMBL" id="SJZJ01000011">
    <property type="protein sequence ID" value="TCJ28275.1"/>
    <property type="molecule type" value="Genomic_DNA"/>
</dbReference>
<accession>A0A4R1CDI2</accession>
<feature type="transmembrane region" description="Helical" evidence="7">
    <location>
        <begin position="783"/>
        <end position="810"/>
    </location>
</feature>
<keyword evidence="4 7" id="KW-1133">Transmembrane helix</keyword>
<evidence type="ECO:0000313" key="10">
    <source>
        <dbReference type="Proteomes" id="UP000295453"/>
    </source>
</evidence>
<dbReference type="Pfam" id="PF02687">
    <property type="entry name" value="FtsX"/>
    <property type="match status" value="1"/>
</dbReference>
<feature type="transmembrane region" description="Helical" evidence="7">
    <location>
        <begin position="842"/>
        <end position="864"/>
    </location>
</feature>
<feature type="transmembrane region" description="Helical" evidence="7">
    <location>
        <begin position="311"/>
        <end position="336"/>
    </location>
</feature>
<dbReference type="GO" id="GO:0022857">
    <property type="term" value="F:transmembrane transporter activity"/>
    <property type="evidence" value="ECO:0007669"/>
    <property type="project" value="TreeGrafter"/>
</dbReference>
<proteinExistence type="inferred from homology"/>
<keyword evidence="5 7" id="KW-0472">Membrane</keyword>
<sequence length="875" mass="90344">MTGFTPLLRLAWRDLWRNKGRTTVVFLMILLPVLGVSAASTVIATAGVSPALSIDREWGTADVRVAVGNTYGYDDGDSTVTAPKVVDVVDTLQATVQAAVGPDALTARRLLGNVRVTTDDGAARVDAVETDLRSPLATGTYRLIDGRLPRVATEVVVNGHLADAGPGLGEKLAVRDGHTLDVVGVVEDGSSKSGVRAWSLPGGLIADPHAAGAVHDVFVFARAGSGEIANERLDGLRARDIAADTRQEQLWADRMYISASDFAVVVLIVVMAITEVVLLAGPAFAVSARRRQRELALVAASGGTPRQVRSAVLATAVVIGVLGALIGVGLGIAAGWAAVPIIQARVDEYFGDFHVIWWQVAGVAVFGLVSAVLAALVPAWIASRQDVVRVLTGRRGDPAPARFSPLLGIVLGALGVLLTAVGVEGDTGTGEIWIGFGAVSTVLGAVALMPLLLRIVARLTGRAPLVVRYAVRDGLRHRTRTVPAIGAVMATVAGVVALGIANSSDQAAGEKEYQTQAPMGHGVVYLFSDMSYGPGEAAASREDVIAAVTSIAPDARVVRGPAESDGTAPYQDITMKVGGSDYWGESHGPFSQAVQVVSSVDEMYDELPASSRTAAAKVLARGGAIVLGQHVPSAHTATVTVHVGDQDDPEGGARAKARVTMPALPVTTSAYPAANLVIGDRTAAKLGLKVVPAGMVIARDVSRAEEKSLDAAVTDVSESASVYVERGWQPDPSYAIVMMVLTAVGALLMVGGTLTATVLALADAGPDLATLSAVGAAPRTSRAVAMGIAFVIGGIGAVLGVIVGAVPGIAATWPLTDHDFYYEGVTYQPGQALNAHTIDIPWLLLAEIAVGVPVLLALAVGLFARSRLPLVARID</sequence>
<evidence type="ECO:0000313" key="9">
    <source>
        <dbReference type="EMBL" id="TCJ28275.1"/>
    </source>
</evidence>
<comment type="similarity">
    <text evidence="6">Belongs to the ABC-4 integral membrane protein family.</text>
</comment>
<dbReference type="PANTHER" id="PTHR30572:SF4">
    <property type="entry name" value="ABC TRANSPORTER PERMEASE YTRF"/>
    <property type="match status" value="1"/>
</dbReference>
<keyword evidence="2" id="KW-1003">Cell membrane</keyword>
<dbReference type="Proteomes" id="UP000295453">
    <property type="component" value="Unassembled WGS sequence"/>
</dbReference>
<comment type="subcellular location">
    <subcellularLocation>
        <location evidence="1">Cell membrane</location>
        <topology evidence="1">Multi-pass membrane protein</topology>
    </subcellularLocation>
</comment>
<feature type="transmembrane region" description="Helical" evidence="7">
    <location>
        <begin position="734"/>
        <end position="762"/>
    </location>
</feature>
<feature type="transmembrane region" description="Helical" evidence="7">
    <location>
        <begin position="482"/>
        <end position="501"/>
    </location>
</feature>
<keyword evidence="3 7" id="KW-0812">Transmembrane</keyword>
<evidence type="ECO:0000256" key="1">
    <source>
        <dbReference type="ARBA" id="ARBA00004651"/>
    </source>
</evidence>
<dbReference type="AlphaFoldDB" id="A0A4R1CDI2"/>